<evidence type="ECO:0000256" key="1">
    <source>
        <dbReference type="SAM" id="MobiDB-lite"/>
    </source>
</evidence>
<organism evidence="2 3">
    <name type="scientific">Bradyrhizobium stylosanthis</name>
    <dbReference type="NCBI Taxonomy" id="1803665"/>
    <lineage>
        <taxon>Bacteria</taxon>
        <taxon>Pseudomonadati</taxon>
        <taxon>Pseudomonadota</taxon>
        <taxon>Alphaproteobacteria</taxon>
        <taxon>Hyphomicrobiales</taxon>
        <taxon>Nitrobacteraceae</taxon>
        <taxon>Bradyrhizobium</taxon>
    </lineage>
</organism>
<feature type="compositionally biased region" description="Polar residues" evidence="1">
    <location>
        <begin position="38"/>
        <end position="53"/>
    </location>
</feature>
<dbReference type="OrthoDB" id="8249594at2"/>
<accession>A0A560CZF1</accession>
<protein>
    <submittedName>
        <fullName evidence="2">Uncharacterized protein</fullName>
    </submittedName>
</protein>
<comment type="caution">
    <text evidence="2">The sequence shown here is derived from an EMBL/GenBank/DDBJ whole genome shotgun (WGS) entry which is preliminary data.</text>
</comment>
<feature type="region of interest" description="Disordered" evidence="1">
    <location>
        <begin position="1"/>
        <end position="57"/>
    </location>
</feature>
<sequence>MRIPSSNAGAGLDTDLHAARGGKKGAHTRDPHDEQDRSPSASGPVNAASNPDSGSHDAALRQAFNVALGAVAFQLANNAMTSFQDTMAETEENS</sequence>
<dbReference type="Proteomes" id="UP000319949">
    <property type="component" value="Unassembled WGS sequence"/>
</dbReference>
<dbReference type="AlphaFoldDB" id="A0A560CZF1"/>
<gene>
    <name evidence="2" type="ORF">FBZ96_11641</name>
</gene>
<evidence type="ECO:0000313" key="2">
    <source>
        <dbReference type="EMBL" id="TWA90235.1"/>
    </source>
</evidence>
<keyword evidence="3" id="KW-1185">Reference proteome</keyword>
<name>A0A560CZF1_9BRAD</name>
<evidence type="ECO:0000313" key="3">
    <source>
        <dbReference type="Proteomes" id="UP000319949"/>
    </source>
</evidence>
<dbReference type="RefSeq" id="WP_145669983.1">
    <property type="nucleotide sequence ID" value="NZ_LVEM01000002.1"/>
</dbReference>
<reference evidence="2 3" key="1">
    <citation type="submission" date="2019-06" db="EMBL/GenBank/DDBJ databases">
        <title>Genomic Encyclopedia of Type Strains, Phase IV (KMG-V): Genome sequencing to study the core and pangenomes of soil and plant-associated prokaryotes.</title>
        <authorList>
            <person name="Whitman W."/>
        </authorList>
    </citation>
    <scope>NUCLEOTIDE SEQUENCE [LARGE SCALE GENOMIC DNA]</scope>
    <source>
        <strain evidence="2 3">BR 510</strain>
    </source>
</reference>
<dbReference type="EMBL" id="VITK01000016">
    <property type="protein sequence ID" value="TWA90235.1"/>
    <property type="molecule type" value="Genomic_DNA"/>
</dbReference>
<proteinExistence type="predicted"/>
<feature type="compositionally biased region" description="Basic and acidic residues" evidence="1">
    <location>
        <begin position="27"/>
        <end position="37"/>
    </location>
</feature>